<dbReference type="Pfam" id="PF00134">
    <property type="entry name" value="Cyclin_N"/>
    <property type="match status" value="1"/>
</dbReference>
<dbReference type="SMART" id="SM00385">
    <property type="entry name" value="CYCLIN"/>
    <property type="match status" value="1"/>
</dbReference>
<evidence type="ECO:0000313" key="5">
    <source>
        <dbReference type="Proteomes" id="UP001445335"/>
    </source>
</evidence>
<proteinExistence type="inferred from homology"/>
<dbReference type="Proteomes" id="UP001445335">
    <property type="component" value="Unassembled WGS sequence"/>
</dbReference>
<dbReference type="InterPro" id="IPR013763">
    <property type="entry name" value="Cyclin-like_dom"/>
</dbReference>
<evidence type="ECO:0000313" key="4">
    <source>
        <dbReference type="EMBL" id="KAK9841040.1"/>
    </source>
</evidence>
<accession>A0AAW1S5E7</accession>
<gene>
    <name evidence="4" type="ORF">WJX81_007309</name>
</gene>
<dbReference type="InterPro" id="IPR036915">
    <property type="entry name" value="Cyclin-like_sf"/>
</dbReference>
<dbReference type="InterPro" id="IPR043198">
    <property type="entry name" value="Cyclin/Ssn8"/>
</dbReference>
<dbReference type="CDD" id="cd20524">
    <property type="entry name" value="CYCLIN_CCNH_rpt1"/>
    <property type="match status" value="1"/>
</dbReference>
<dbReference type="GO" id="GO:0006357">
    <property type="term" value="P:regulation of transcription by RNA polymerase II"/>
    <property type="evidence" value="ECO:0007669"/>
    <property type="project" value="InterPro"/>
</dbReference>
<comment type="caution">
    <text evidence="4">The sequence shown here is derived from an EMBL/GenBank/DDBJ whole genome shotgun (WGS) entry which is preliminary data.</text>
</comment>
<dbReference type="PANTHER" id="PTHR10026">
    <property type="entry name" value="CYCLIN"/>
    <property type="match status" value="1"/>
</dbReference>
<name>A0AAW1S5E7_9CHLO</name>
<keyword evidence="1 2" id="KW-0195">Cyclin</keyword>
<reference evidence="4 5" key="1">
    <citation type="journal article" date="2024" name="Nat. Commun.">
        <title>Phylogenomics reveals the evolutionary origins of lichenization in chlorophyte algae.</title>
        <authorList>
            <person name="Puginier C."/>
            <person name="Libourel C."/>
            <person name="Otte J."/>
            <person name="Skaloud P."/>
            <person name="Haon M."/>
            <person name="Grisel S."/>
            <person name="Petersen M."/>
            <person name="Berrin J.G."/>
            <person name="Delaux P.M."/>
            <person name="Dal Grande F."/>
            <person name="Keller J."/>
        </authorList>
    </citation>
    <scope>NUCLEOTIDE SEQUENCE [LARGE SCALE GENOMIC DNA]</scope>
    <source>
        <strain evidence="4 5">SAG 245.80</strain>
    </source>
</reference>
<dbReference type="AlphaFoldDB" id="A0AAW1S5E7"/>
<evidence type="ECO:0000256" key="1">
    <source>
        <dbReference type="ARBA" id="ARBA00023127"/>
    </source>
</evidence>
<dbReference type="SUPFAM" id="SSF47954">
    <property type="entry name" value="Cyclin-like"/>
    <property type="match status" value="2"/>
</dbReference>
<dbReference type="GO" id="GO:0016538">
    <property type="term" value="F:cyclin-dependent protein serine/threonine kinase regulator activity"/>
    <property type="evidence" value="ECO:0007669"/>
    <property type="project" value="InterPro"/>
</dbReference>
<dbReference type="InterPro" id="IPR006671">
    <property type="entry name" value="Cyclin_N"/>
</dbReference>
<comment type="similarity">
    <text evidence="2">Belongs to the cyclin family.</text>
</comment>
<organism evidence="4 5">
    <name type="scientific">Elliptochloris bilobata</name>
    <dbReference type="NCBI Taxonomy" id="381761"/>
    <lineage>
        <taxon>Eukaryota</taxon>
        <taxon>Viridiplantae</taxon>
        <taxon>Chlorophyta</taxon>
        <taxon>core chlorophytes</taxon>
        <taxon>Trebouxiophyceae</taxon>
        <taxon>Trebouxiophyceae incertae sedis</taxon>
        <taxon>Elliptochloris clade</taxon>
        <taxon>Elliptochloris</taxon>
    </lineage>
</organism>
<evidence type="ECO:0000259" key="3">
    <source>
        <dbReference type="SMART" id="SM00385"/>
    </source>
</evidence>
<evidence type="ECO:0000256" key="2">
    <source>
        <dbReference type="RuleBase" id="RU000383"/>
    </source>
</evidence>
<dbReference type="InterPro" id="IPR031658">
    <property type="entry name" value="Cyclin_C_2"/>
</dbReference>
<keyword evidence="5" id="KW-1185">Reference proteome</keyword>
<protein>
    <recommendedName>
        <fullName evidence="3">Cyclin-like domain-containing protein</fullName>
    </recommendedName>
</protein>
<feature type="domain" description="Cyclin-like" evidence="3">
    <location>
        <begin position="81"/>
        <end position="162"/>
    </location>
</feature>
<dbReference type="Pfam" id="PF16899">
    <property type="entry name" value="Cyclin_C_2"/>
    <property type="match status" value="1"/>
</dbReference>
<sequence>MEFASSTHRRLWLFTEAQLLEIRQKNREASLAAIKQAKEASQEDTPAVLGEGEAGKQLGKQKKARAVTLEEEAALLKFYQIKMQGLCRALGFPTKVQAAALMFLKRFYLAFSVLDHDPKNYMLTCIYLAGKVEEAYIGAEEFCARVRQEEAVVLRAEPALLQALRFDLITFSPYRALNGFLMDLEVCCGEAGAGGLEPSLAPLGGEPDNVARLRGAAAAAVDALMLTDAPLLFPPGQLALAGLRSGVRKLGAALGTYLERVARRAAPDGGTSNGSAAASLVALKAQSNGGLGGPGSEGAPDGAAGRLAQLQAALLRIDALGALGAAPVDDEAVRRIDRRLKACHNPLLDPSSAAFRADEAAREQAAAAARHRKVAMRQAAAAAKLAALLGAEPPPPAFPMRPPDAPG</sequence>
<dbReference type="EMBL" id="JALJOU010000011">
    <property type="protein sequence ID" value="KAK9841040.1"/>
    <property type="molecule type" value="Genomic_DNA"/>
</dbReference>
<dbReference type="Gene3D" id="1.10.472.10">
    <property type="entry name" value="Cyclin-like"/>
    <property type="match status" value="2"/>
</dbReference>